<dbReference type="EMBL" id="KZ857673">
    <property type="protein sequence ID" value="RDX39698.1"/>
    <property type="molecule type" value="Genomic_DNA"/>
</dbReference>
<accession>A0A371CHD9</accession>
<organism evidence="1 2">
    <name type="scientific">Lentinus brumalis</name>
    <dbReference type="NCBI Taxonomy" id="2498619"/>
    <lineage>
        <taxon>Eukaryota</taxon>
        <taxon>Fungi</taxon>
        <taxon>Dikarya</taxon>
        <taxon>Basidiomycota</taxon>
        <taxon>Agaricomycotina</taxon>
        <taxon>Agaricomycetes</taxon>
        <taxon>Polyporales</taxon>
        <taxon>Polyporaceae</taxon>
        <taxon>Lentinus</taxon>
    </lineage>
</organism>
<evidence type="ECO:0000313" key="2">
    <source>
        <dbReference type="Proteomes" id="UP000256964"/>
    </source>
</evidence>
<proteinExistence type="predicted"/>
<reference evidence="1 2" key="1">
    <citation type="journal article" date="2018" name="Biotechnol. Biofuels">
        <title>Integrative visual omics of the white-rot fungus Polyporus brumalis exposes the biotechnological potential of its oxidative enzymes for delignifying raw plant biomass.</title>
        <authorList>
            <person name="Miyauchi S."/>
            <person name="Rancon A."/>
            <person name="Drula E."/>
            <person name="Hage H."/>
            <person name="Chaduli D."/>
            <person name="Favel A."/>
            <person name="Grisel S."/>
            <person name="Henrissat B."/>
            <person name="Herpoel-Gimbert I."/>
            <person name="Ruiz-Duenas F.J."/>
            <person name="Chevret D."/>
            <person name="Hainaut M."/>
            <person name="Lin J."/>
            <person name="Wang M."/>
            <person name="Pangilinan J."/>
            <person name="Lipzen A."/>
            <person name="Lesage-Meessen L."/>
            <person name="Navarro D."/>
            <person name="Riley R."/>
            <person name="Grigoriev I.V."/>
            <person name="Zhou S."/>
            <person name="Raouche S."/>
            <person name="Rosso M.N."/>
        </authorList>
    </citation>
    <scope>NUCLEOTIDE SEQUENCE [LARGE SCALE GENOMIC DNA]</scope>
    <source>
        <strain evidence="1 2">BRFM 1820</strain>
    </source>
</reference>
<name>A0A371CHD9_9APHY</name>
<keyword evidence="2" id="KW-1185">Reference proteome</keyword>
<dbReference type="AlphaFoldDB" id="A0A371CHD9"/>
<protein>
    <submittedName>
        <fullName evidence="1">Uncharacterized protein</fullName>
    </submittedName>
</protein>
<gene>
    <name evidence="1" type="ORF">OH76DRAFT_1490896</name>
</gene>
<sequence>MPRAPSIALSGARTRGYPVWRTAAIAPPRPRDLTPRHLSLPHGPWNPAELLLDLLQEGWGSGQGEDGPDTRKNLEVRFWVDCVQPPDDPDSMFDDPPTYTLWLTVTPVLFIKPLTVVLGTWTGSDDEAPGYPLWLRRLVDASGVNSPQTFVRLYTCLLVFVREVFATPNLTIPHVDSWIEIWELVEHIQGLYNFLPRRSGHPKPKPRPVRLTITSLVDGFEGMKLGDGEDERDGGTDIKPRPVWLAITSLVDGLECMRLGDREDEEDGGMHIN</sequence>
<dbReference type="Proteomes" id="UP000256964">
    <property type="component" value="Unassembled WGS sequence"/>
</dbReference>
<dbReference type="OrthoDB" id="2757967at2759"/>
<evidence type="ECO:0000313" key="1">
    <source>
        <dbReference type="EMBL" id="RDX39698.1"/>
    </source>
</evidence>